<protein>
    <submittedName>
        <fullName evidence="1">Uncharacterized protein</fullName>
    </submittedName>
</protein>
<dbReference type="STRING" id="1129794.C427_2103"/>
<dbReference type="KEGG" id="gps:C427_2103"/>
<sequence length="46" mass="5041">MAVVKQTGGFLAVSNTNKLELYCIPADAYADFLHKLEDTELGQIVI</sequence>
<evidence type="ECO:0000313" key="1">
    <source>
        <dbReference type="EMBL" id="AGH44212.1"/>
    </source>
</evidence>
<dbReference type="AlphaFoldDB" id="K6Z5P5"/>
<name>K6Z5P5_9ALTE</name>
<evidence type="ECO:0000313" key="2">
    <source>
        <dbReference type="Proteomes" id="UP000011864"/>
    </source>
</evidence>
<dbReference type="Proteomes" id="UP000011864">
    <property type="component" value="Chromosome"/>
</dbReference>
<organism evidence="1 2">
    <name type="scientific">Paraglaciecola psychrophila 170</name>
    <dbReference type="NCBI Taxonomy" id="1129794"/>
    <lineage>
        <taxon>Bacteria</taxon>
        <taxon>Pseudomonadati</taxon>
        <taxon>Pseudomonadota</taxon>
        <taxon>Gammaproteobacteria</taxon>
        <taxon>Alteromonadales</taxon>
        <taxon>Alteromonadaceae</taxon>
        <taxon>Paraglaciecola</taxon>
    </lineage>
</organism>
<dbReference type="PATRIC" id="fig|1129794.4.peg.2081"/>
<reference evidence="1 2" key="1">
    <citation type="journal article" date="2013" name="Genome Announc.">
        <title>Complete Genome Sequence of Glaciecola psychrophila Strain 170T.</title>
        <authorList>
            <person name="Yin J."/>
            <person name="Chen J."/>
            <person name="Liu G."/>
            <person name="Yu Y."/>
            <person name="Song L."/>
            <person name="Wang X."/>
            <person name="Qu X."/>
        </authorList>
    </citation>
    <scope>NUCLEOTIDE SEQUENCE [LARGE SCALE GENOMIC DNA]</scope>
    <source>
        <strain evidence="1 2">170</strain>
    </source>
</reference>
<gene>
    <name evidence="1" type="ORF">C427_2103</name>
</gene>
<dbReference type="HOGENOM" id="CLU_171850_1_1_6"/>
<keyword evidence="2" id="KW-1185">Reference proteome</keyword>
<proteinExistence type="predicted"/>
<dbReference type="EMBL" id="CP003837">
    <property type="protein sequence ID" value="AGH44212.1"/>
    <property type="molecule type" value="Genomic_DNA"/>
</dbReference>
<accession>K6Z5P5</accession>